<evidence type="ECO:0000313" key="3">
    <source>
        <dbReference type="Proteomes" id="UP000117145"/>
    </source>
</evidence>
<dbReference type="OrthoDB" id="37089at10239"/>
<proteinExistence type="predicted"/>
<name>D3IZR4_9POXV</name>
<evidence type="ECO:0000256" key="1">
    <source>
        <dbReference type="SAM" id="MobiDB-lite"/>
    </source>
</evidence>
<dbReference type="RefSeq" id="YP_003457422.1">
    <property type="nucleotide sequence ID" value="NC_013804.1"/>
</dbReference>
<feature type="compositionally biased region" description="Basic residues" evidence="1">
    <location>
        <begin position="43"/>
        <end position="57"/>
    </location>
</feature>
<dbReference type="KEGG" id="vg:8797320"/>
<protein>
    <submittedName>
        <fullName evidence="2">Uncharacterized protein</fullName>
    </submittedName>
</protein>
<dbReference type="GeneID" id="8797320"/>
<organism evidence="2 3">
    <name type="scientific">Pseudocowpox virus</name>
    <dbReference type="NCBI Taxonomy" id="129726"/>
    <lineage>
        <taxon>Viruses</taxon>
        <taxon>Varidnaviria</taxon>
        <taxon>Bamfordvirae</taxon>
        <taxon>Nucleocytoviricota</taxon>
        <taxon>Pokkesviricetes</taxon>
        <taxon>Chitovirales</taxon>
        <taxon>Poxviridae</taxon>
        <taxon>Chordopoxvirinae</taxon>
        <taxon>Parapoxvirus</taxon>
        <taxon>Parapoxvirus pseudocowpox</taxon>
    </lineage>
</organism>
<accession>D3IZR4</accession>
<sequence length="146" mass="16268">MACLLEWLDSLFNRRHRHFGPEDMYRPSDPTPPSDSRTPRTPRTPRQHTPRSHRPRRQQSSPICGACVDSLPRNRNRLRYQHSCPEDYEQCQLPDTVSVEATLLTVTLTSISSVSSSSSSDSGSLGQCRLSIVSATSTSTTFSSSS</sequence>
<keyword evidence="3" id="KW-1185">Reference proteome</keyword>
<evidence type="ECO:0000313" key="2">
    <source>
        <dbReference type="EMBL" id="ADC54018.1"/>
    </source>
</evidence>
<reference evidence="2 3" key="1">
    <citation type="journal article" date="2010" name="J. Gen. Virol.">
        <title>The genome of pseudocowpoxvirus: comparison of a reindeer isolate and a reference strain.</title>
        <authorList>
            <person name="Hautaniemi M."/>
            <person name="Ueda N."/>
            <person name="Tuimala J."/>
            <person name="Mercer A.A."/>
            <person name="Lahdenpera J."/>
            <person name="McInnes C.J."/>
        </authorList>
    </citation>
    <scope>NUCLEOTIDE SEQUENCE [LARGE SCALE GENOMIC DNA]</scope>
    <source>
        <strain evidence="2">VR634</strain>
    </source>
</reference>
<dbReference type="Proteomes" id="UP000117145">
    <property type="component" value="Segment"/>
</dbReference>
<feature type="region of interest" description="Disordered" evidence="1">
    <location>
        <begin position="18"/>
        <end position="67"/>
    </location>
</feature>
<dbReference type="EMBL" id="GQ329670">
    <property type="protein sequence ID" value="ADC54018.1"/>
    <property type="molecule type" value="Genomic_DNA"/>
</dbReference>